<name>A0A830E2S4_9EURY</name>
<evidence type="ECO:0000259" key="1">
    <source>
        <dbReference type="Pfam" id="PF23455"/>
    </source>
</evidence>
<organism evidence="2 3">
    <name type="scientific">Haloferax sulfurifontis</name>
    <dbReference type="NCBI Taxonomy" id="255616"/>
    <lineage>
        <taxon>Archaea</taxon>
        <taxon>Methanobacteriati</taxon>
        <taxon>Methanobacteriota</taxon>
        <taxon>Stenosarchaea group</taxon>
        <taxon>Halobacteria</taxon>
        <taxon>Halobacteriales</taxon>
        <taxon>Haloferacaceae</taxon>
        <taxon>Haloferax</taxon>
    </lineage>
</organism>
<comment type="caution">
    <text evidence="2">The sequence shown here is derived from an EMBL/GenBank/DDBJ whole genome shotgun (WGS) entry which is preliminary data.</text>
</comment>
<protein>
    <recommendedName>
        <fullName evidence="1">DUF7129 domain-containing protein</fullName>
    </recommendedName>
</protein>
<dbReference type="Proteomes" id="UP000646833">
    <property type="component" value="Unassembled WGS sequence"/>
</dbReference>
<dbReference type="InterPro" id="IPR055553">
    <property type="entry name" value="DUF7129"/>
</dbReference>
<dbReference type="AlphaFoldDB" id="A0A830E2S4"/>
<feature type="domain" description="DUF7129" evidence="1">
    <location>
        <begin position="63"/>
        <end position="100"/>
    </location>
</feature>
<dbReference type="NCBIfam" id="NF033497">
    <property type="entry name" value="rubre_like_arch"/>
    <property type="match status" value="1"/>
</dbReference>
<dbReference type="Pfam" id="PF23455">
    <property type="entry name" value="DUF7129"/>
    <property type="match status" value="1"/>
</dbReference>
<reference evidence="2" key="2">
    <citation type="submission" date="2020-09" db="EMBL/GenBank/DDBJ databases">
        <authorList>
            <person name="Sun Q."/>
            <person name="Sedlacek I."/>
        </authorList>
    </citation>
    <scope>NUCLEOTIDE SEQUENCE</scope>
    <source>
        <strain evidence="2">CCM 7217</strain>
    </source>
</reference>
<dbReference type="EMBL" id="BMCI01000009">
    <property type="protein sequence ID" value="GGC71706.1"/>
    <property type="molecule type" value="Genomic_DNA"/>
</dbReference>
<proteinExistence type="predicted"/>
<gene>
    <name evidence="2" type="ORF">GCM10007209_37000</name>
</gene>
<dbReference type="RefSeq" id="WP_004967548.1">
    <property type="nucleotide sequence ID" value="NZ_BMCI01000009.1"/>
</dbReference>
<evidence type="ECO:0000313" key="2">
    <source>
        <dbReference type="EMBL" id="GGC71706.1"/>
    </source>
</evidence>
<reference evidence="2" key="1">
    <citation type="journal article" date="2014" name="Int. J. Syst. Evol. Microbiol.">
        <title>Complete genome sequence of Corynebacterium casei LMG S-19264T (=DSM 44701T), isolated from a smear-ripened cheese.</title>
        <authorList>
            <consortium name="US DOE Joint Genome Institute (JGI-PGF)"/>
            <person name="Walter F."/>
            <person name="Albersmeier A."/>
            <person name="Kalinowski J."/>
            <person name="Ruckert C."/>
        </authorList>
    </citation>
    <scope>NUCLEOTIDE SEQUENCE</scope>
    <source>
        <strain evidence="2">CCM 7217</strain>
    </source>
</reference>
<accession>A0A830E2S4</accession>
<evidence type="ECO:0000313" key="3">
    <source>
        <dbReference type="Proteomes" id="UP000646833"/>
    </source>
</evidence>
<sequence>MSKDIDTRGPVDLVKAKSRALVGPEPTDLVERPPAELVERRTEALVERRTETLVEAEPTTLVERARYECAACGYRSGHGVYEQVCPRCGGSLKNIGVAQE</sequence>